<accession>M1IR40</accession>
<dbReference type="KEGG" id="sacn:SacN8_06335"/>
<sequence length="54" mass="5675">MPDCAPAQGVHEAPGWDSRDRVDPFMRAGTYPARHLATLRGSELPPAFGGASPG</sequence>
<evidence type="ECO:0000313" key="1">
    <source>
        <dbReference type="EMBL" id="AGE71232.1"/>
    </source>
</evidence>
<name>M1IR40_9CREN</name>
<protein>
    <submittedName>
        <fullName evidence="1">Uncharacterized protein</fullName>
    </submittedName>
</protein>
<dbReference type="HOGENOM" id="CLU_3039222_0_0_2"/>
<proteinExistence type="predicted"/>
<dbReference type="EMBL" id="CP002817">
    <property type="protein sequence ID" value="AGE71232.1"/>
    <property type="molecule type" value="Genomic_DNA"/>
</dbReference>
<organism evidence="2">
    <name type="scientific">Sulfolobus acidocaldarius N8</name>
    <dbReference type="NCBI Taxonomy" id="1028566"/>
    <lineage>
        <taxon>Archaea</taxon>
        <taxon>Thermoproteota</taxon>
        <taxon>Thermoprotei</taxon>
        <taxon>Sulfolobales</taxon>
        <taxon>Sulfolobaceae</taxon>
        <taxon>Sulfolobus</taxon>
    </lineage>
</organism>
<reference evidence="1 2" key="1">
    <citation type="journal article" date="2012" name="ISME J.">
        <title>Genomic evidence of rapid, global-scale gene flow in a Sulfolobus species.</title>
        <authorList>
            <person name="Mao D."/>
            <person name="Grogan D."/>
        </authorList>
    </citation>
    <scope>NUCLEOTIDE SEQUENCE [LARGE SCALE GENOMIC DNA]</scope>
    <source>
        <strain evidence="1 2">N8</strain>
    </source>
</reference>
<evidence type="ECO:0000313" key="2">
    <source>
        <dbReference type="Proteomes" id="UP000011281"/>
    </source>
</evidence>
<dbReference type="Proteomes" id="UP000011281">
    <property type="component" value="Chromosome"/>
</dbReference>
<gene>
    <name evidence="1" type="ORF">SacN8_06335</name>
</gene>
<dbReference type="AlphaFoldDB" id="M1IR40"/>